<dbReference type="SUPFAM" id="SSF144091">
    <property type="entry name" value="Rhomboid-like"/>
    <property type="match status" value="1"/>
</dbReference>
<feature type="transmembrane region" description="Helical" evidence="5">
    <location>
        <begin position="197"/>
        <end position="222"/>
    </location>
</feature>
<dbReference type="PANTHER" id="PTHR43731:SF26">
    <property type="entry name" value="RHOMBOID-LIKE PROTEIN 10, CHLOROPLASTIC"/>
    <property type="match status" value="1"/>
</dbReference>
<gene>
    <name evidence="8" type="ORF">GCM10022278_23630</name>
</gene>
<dbReference type="RefSeq" id="WP_344806581.1">
    <property type="nucleotide sequence ID" value="NZ_BAABBO010000010.1"/>
</dbReference>
<comment type="caution">
    <text evidence="8">The sequence shown here is derived from an EMBL/GenBank/DDBJ whole genome shotgun (WGS) entry which is preliminary data.</text>
</comment>
<reference evidence="9" key="1">
    <citation type="journal article" date="2019" name="Int. J. Syst. Evol. Microbiol.">
        <title>The Global Catalogue of Microorganisms (GCM) 10K type strain sequencing project: providing services to taxonomists for standard genome sequencing and annotation.</title>
        <authorList>
            <consortium name="The Broad Institute Genomics Platform"/>
            <consortium name="The Broad Institute Genome Sequencing Center for Infectious Disease"/>
            <person name="Wu L."/>
            <person name="Ma J."/>
        </authorList>
    </citation>
    <scope>NUCLEOTIDE SEQUENCE [LARGE SCALE GENOMIC DNA]</scope>
    <source>
        <strain evidence="9">JCM 17555</strain>
    </source>
</reference>
<evidence type="ECO:0000259" key="6">
    <source>
        <dbReference type="Pfam" id="PF01694"/>
    </source>
</evidence>
<accession>A0ABP7PH64</accession>
<dbReference type="InterPro" id="IPR050925">
    <property type="entry name" value="Rhomboid_protease_S54"/>
</dbReference>
<dbReference type="Pfam" id="PF01694">
    <property type="entry name" value="Rhomboid"/>
    <property type="match status" value="1"/>
</dbReference>
<dbReference type="Proteomes" id="UP001501337">
    <property type="component" value="Unassembled WGS sequence"/>
</dbReference>
<keyword evidence="4 5" id="KW-0472">Membrane</keyword>
<keyword evidence="2 5" id="KW-0812">Transmembrane</keyword>
<evidence type="ECO:0000313" key="9">
    <source>
        <dbReference type="Proteomes" id="UP001501337"/>
    </source>
</evidence>
<evidence type="ECO:0000259" key="7">
    <source>
        <dbReference type="Pfam" id="PF13453"/>
    </source>
</evidence>
<dbReference type="InterPro" id="IPR035952">
    <property type="entry name" value="Rhomboid-like_sf"/>
</dbReference>
<feature type="transmembrane region" description="Helical" evidence="5">
    <location>
        <begin position="298"/>
        <end position="316"/>
    </location>
</feature>
<feature type="transmembrane region" description="Helical" evidence="5">
    <location>
        <begin position="322"/>
        <end position="339"/>
    </location>
</feature>
<proteinExistence type="predicted"/>
<feature type="domain" description="Peptidase S54 rhomboid" evidence="6">
    <location>
        <begin position="196"/>
        <end position="340"/>
    </location>
</feature>
<evidence type="ECO:0000256" key="2">
    <source>
        <dbReference type="ARBA" id="ARBA00022692"/>
    </source>
</evidence>
<dbReference type="InterPro" id="IPR022764">
    <property type="entry name" value="Peptidase_S54_rhomboid_dom"/>
</dbReference>
<dbReference type="Pfam" id="PF13453">
    <property type="entry name" value="Zn_ribbon_TFIIB"/>
    <property type="match status" value="2"/>
</dbReference>
<sequence length="362" mass="40189">MSGKKYCPQCRTAHLTIKDYDGEEVDICRQCGGVWFEKADLDALVAAKCQRTDYGDYVADLGPSLDYSNRECPDCSHGMQIYHLLNDYHVDIDVCRACDGAWVARDTVSKVVKSAAIKHAIQDMNQSTSWKTWVFEALLRMPVEYNVKPRITPWVTIALVIINSLIFISYGFDLHATNMIFENFALAPAVVQEGNGLWSFITATFLHGSMLHLAGNMYFLWLTGDNLEDALGHGRFLAIYLVCGILAGTISVLANLGSPIPSVGASGAIAGLFGMYLLWFPKASMTFMFVVWQKKLAVMWYFGIWLGLNFFGMSMGQGGVDYWAHIGGFAVGLTIGAALRKWVWTRNPLLAHLAGPEVQVKR</sequence>
<feature type="transmembrane region" description="Helical" evidence="5">
    <location>
        <begin position="151"/>
        <end position="172"/>
    </location>
</feature>
<evidence type="ECO:0008006" key="10">
    <source>
        <dbReference type="Google" id="ProtNLM"/>
    </source>
</evidence>
<feature type="transmembrane region" description="Helical" evidence="5">
    <location>
        <begin position="234"/>
        <end position="254"/>
    </location>
</feature>
<feature type="domain" description="Transcription factor zinc-finger" evidence="7">
    <location>
        <begin position="7"/>
        <end position="46"/>
    </location>
</feature>
<dbReference type="Gene3D" id="1.20.1540.10">
    <property type="entry name" value="Rhomboid-like"/>
    <property type="match status" value="1"/>
</dbReference>
<feature type="domain" description="Transcription factor zinc-finger" evidence="7">
    <location>
        <begin position="72"/>
        <end position="112"/>
    </location>
</feature>
<name>A0ABP7PH64_9GAMM</name>
<evidence type="ECO:0000256" key="5">
    <source>
        <dbReference type="SAM" id="Phobius"/>
    </source>
</evidence>
<dbReference type="EMBL" id="BAABBO010000010">
    <property type="protein sequence ID" value="GAA3965087.1"/>
    <property type="molecule type" value="Genomic_DNA"/>
</dbReference>
<organism evidence="8 9">
    <name type="scientific">Allohahella marinimesophila</name>
    <dbReference type="NCBI Taxonomy" id="1054972"/>
    <lineage>
        <taxon>Bacteria</taxon>
        <taxon>Pseudomonadati</taxon>
        <taxon>Pseudomonadota</taxon>
        <taxon>Gammaproteobacteria</taxon>
        <taxon>Oceanospirillales</taxon>
        <taxon>Hahellaceae</taxon>
        <taxon>Allohahella</taxon>
    </lineage>
</organism>
<evidence type="ECO:0000256" key="4">
    <source>
        <dbReference type="ARBA" id="ARBA00023136"/>
    </source>
</evidence>
<keyword evidence="3 5" id="KW-1133">Transmembrane helix</keyword>
<evidence type="ECO:0000256" key="3">
    <source>
        <dbReference type="ARBA" id="ARBA00022989"/>
    </source>
</evidence>
<protein>
    <recommendedName>
        <fullName evidence="10">Membrane associated rhomboid family serine protease</fullName>
    </recommendedName>
</protein>
<comment type="subcellular location">
    <subcellularLocation>
        <location evidence="1">Membrane</location>
        <topology evidence="1">Multi-pass membrane protein</topology>
    </subcellularLocation>
</comment>
<keyword evidence="9" id="KW-1185">Reference proteome</keyword>
<dbReference type="InterPro" id="IPR027392">
    <property type="entry name" value="TF_Znf"/>
</dbReference>
<evidence type="ECO:0000313" key="8">
    <source>
        <dbReference type="EMBL" id="GAA3965087.1"/>
    </source>
</evidence>
<dbReference type="PANTHER" id="PTHR43731">
    <property type="entry name" value="RHOMBOID PROTEASE"/>
    <property type="match status" value="1"/>
</dbReference>
<evidence type="ECO:0000256" key="1">
    <source>
        <dbReference type="ARBA" id="ARBA00004141"/>
    </source>
</evidence>